<evidence type="ECO:0000313" key="1">
    <source>
        <dbReference type="EMBL" id="SLM29697.1"/>
    </source>
</evidence>
<dbReference type="AlphaFoldDB" id="A0A1W1HB40"/>
<organism evidence="1 2">
    <name type="scientific">Desulfamplus magnetovallimortis</name>
    <dbReference type="NCBI Taxonomy" id="1246637"/>
    <lineage>
        <taxon>Bacteria</taxon>
        <taxon>Pseudomonadati</taxon>
        <taxon>Thermodesulfobacteriota</taxon>
        <taxon>Desulfobacteria</taxon>
        <taxon>Desulfobacterales</taxon>
        <taxon>Desulfobacteraceae</taxon>
        <taxon>Desulfamplus</taxon>
    </lineage>
</organism>
<dbReference type="STRING" id="1246637.MTBBW1_1940024"/>
<gene>
    <name evidence="1" type="ORF">MTBBW1_1940024</name>
</gene>
<name>A0A1W1HB40_9BACT</name>
<keyword evidence="2" id="KW-1185">Reference proteome</keyword>
<reference evidence="1 2" key="1">
    <citation type="submission" date="2017-03" db="EMBL/GenBank/DDBJ databases">
        <authorList>
            <person name="Afonso C.L."/>
            <person name="Miller P.J."/>
            <person name="Scott M.A."/>
            <person name="Spackman E."/>
            <person name="Goraichik I."/>
            <person name="Dimitrov K.M."/>
            <person name="Suarez D.L."/>
            <person name="Swayne D.E."/>
        </authorList>
    </citation>
    <scope>NUCLEOTIDE SEQUENCE [LARGE SCALE GENOMIC DNA]</scope>
    <source>
        <strain evidence="1">PRJEB14757</strain>
    </source>
</reference>
<dbReference type="EMBL" id="FWEV01000106">
    <property type="protein sequence ID" value="SLM29697.1"/>
    <property type="molecule type" value="Genomic_DNA"/>
</dbReference>
<evidence type="ECO:0000313" key="2">
    <source>
        <dbReference type="Proteomes" id="UP000191931"/>
    </source>
</evidence>
<accession>A0A1W1HB40</accession>
<protein>
    <submittedName>
        <fullName evidence="1">Uncharacterized protein</fullName>
    </submittedName>
</protein>
<proteinExistence type="predicted"/>
<dbReference type="Proteomes" id="UP000191931">
    <property type="component" value="Unassembled WGS sequence"/>
</dbReference>
<sequence length="80" mass="9168">MPIIQVKISHCAFNINIMNYIPIEFLKVVQVIFFADLGVENAEELQARGLVGLHVVKLLKKKERIQEEAPELLRIKQAEV</sequence>
<dbReference type="RefSeq" id="WP_080806804.1">
    <property type="nucleotide sequence ID" value="NZ_LT828555.1"/>
</dbReference>